<gene>
    <name evidence="1" type="ORF">KC01_LOCUS29329</name>
</gene>
<keyword evidence="2" id="KW-1185">Reference proteome</keyword>
<name>A0AAV2LIJ5_KNICA</name>
<evidence type="ECO:0000313" key="2">
    <source>
        <dbReference type="Proteomes" id="UP001497482"/>
    </source>
</evidence>
<proteinExistence type="predicted"/>
<dbReference type="EMBL" id="OZ035825">
    <property type="protein sequence ID" value="CAL1601341.1"/>
    <property type="molecule type" value="Genomic_DNA"/>
</dbReference>
<dbReference type="AlphaFoldDB" id="A0AAV2LIJ5"/>
<accession>A0AAV2LIJ5</accession>
<sequence>MAMRVGKLTLAHSRDNTQLCVRLGDVFKNYKRRTTVTIHQHANAREGTCRWKVTHQWEIQKQSPAAQHHQEILHKVSIIVKRDKRN</sequence>
<protein>
    <submittedName>
        <fullName evidence="1">Uncharacterized protein</fullName>
    </submittedName>
</protein>
<organism evidence="1 2">
    <name type="scientific">Knipowitschia caucasica</name>
    <name type="common">Caucasian dwarf goby</name>
    <name type="synonym">Pomatoschistus caucasicus</name>
    <dbReference type="NCBI Taxonomy" id="637954"/>
    <lineage>
        <taxon>Eukaryota</taxon>
        <taxon>Metazoa</taxon>
        <taxon>Chordata</taxon>
        <taxon>Craniata</taxon>
        <taxon>Vertebrata</taxon>
        <taxon>Euteleostomi</taxon>
        <taxon>Actinopterygii</taxon>
        <taxon>Neopterygii</taxon>
        <taxon>Teleostei</taxon>
        <taxon>Neoteleostei</taxon>
        <taxon>Acanthomorphata</taxon>
        <taxon>Gobiaria</taxon>
        <taxon>Gobiiformes</taxon>
        <taxon>Gobioidei</taxon>
        <taxon>Gobiidae</taxon>
        <taxon>Gobiinae</taxon>
        <taxon>Knipowitschia</taxon>
    </lineage>
</organism>
<dbReference type="Proteomes" id="UP001497482">
    <property type="component" value="Chromosome 3"/>
</dbReference>
<reference evidence="1 2" key="1">
    <citation type="submission" date="2024-04" db="EMBL/GenBank/DDBJ databases">
        <authorList>
            <person name="Waldvogel A.-M."/>
            <person name="Schoenle A."/>
        </authorList>
    </citation>
    <scope>NUCLEOTIDE SEQUENCE [LARGE SCALE GENOMIC DNA]</scope>
</reference>
<evidence type="ECO:0000313" key="1">
    <source>
        <dbReference type="EMBL" id="CAL1601341.1"/>
    </source>
</evidence>